<evidence type="ECO:0000256" key="9">
    <source>
        <dbReference type="SAM" id="MobiDB-lite"/>
    </source>
</evidence>
<dbReference type="InterPro" id="IPR050352">
    <property type="entry name" value="ABCG_transporters"/>
</dbReference>
<keyword evidence="2" id="KW-0813">Transport</keyword>
<protein>
    <submittedName>
        <fullName evidence="12">ATP-binding cassette domain-containing protein</fullName>
    </submittedName>
</protein>
<feature type="transmembrane region" description="Helical" evidence="10">
    <location>
        <begin position="801"/>
        <end position="823"/>
    </location>
</feature>
<dbReference type="GO" id="GO:0005524">
    <property type="term" value="F:ATP binding"/>
    <property type="evidence" value="ECO:0007669"/>
    <property type="project" value="UniProtKB-KW"/>
</dbReference>
<dbReference type="GO" id="GO:0016020">
    <property type="term" value="C:membrane"/>
    <property type="evidence" value="ECO:0007669"/>
    <property type="project" value="UniProtKB-SubCell"/>
</dbReference>
<feature type="transmembrane region" description="Helical" evidence="10">
    <location>
        <begin position="716"/>
        <end position="737"/>
    </location>
</feature>
<dbReference type="AlphaFoldDB" id="A0A846Z2A4"/>
<keyword evidence="8 10" id="KW-0472">Membrane</keyword>
<evidence type="ECO:0000313" key="13">
    <source>
        <dbReference type="Proteomes" id="UP000579250"/>
    </source>
</evidence>
<dbReference type="RefSeq" id="WP_067637323.1">
    <property type="nucleotide sequence ID" value="NZ_JAAXPI010000019.1"/>
</dbReference>
<evidence type="ECO:0000256" key="8">
    <source>
        <dbReference type="ARBA" id="ARBA00023136"/>
    </source>
</evidence>
<dbReference type="PANTHER" id="PTHR48041:SF139">
    <property type="entry name" value="PROTEIN SCARLET"/>
    <property type="match status" value="1"/>
</dbReference>
<dbReference type="SUPFAM" id="SSF52540">
    <property type="entry name" value="P-loop containing nucleoside triphosphate hydrolases"/>
    <property type="match status" value="1"/>
</dbReference>
<feature type="transmembrane region" description="Helical" evidence="10">
    <location>
        <begin position="765"/>
        <end position="789"/>
    </location>
</feature>
<comment type="subcellular location">
    <subcellularLocation>
        <location evidence="1">Membrane</location>
        <topology evidence="1">Multi-pass membrane protein</topology>
    </subcellularLocation>
</comment>
<comment type="caution">
    <text evidence="12">The sequence shown here is derived from an EMBL/GenBank/DDBJ whole genome shotgun (WGS) entry which is preliminary data.</text>
</comment>
<feature type="compositionally biased region" description="Acidic residues" evidence="9">
    <location>
        <begin position="230"/>
        <end position="242"/>
    </location>
</feature>
<dbReference type="EMBL" id="JAAXPI010000019">
    <property type="protein sequence ID" value="NKZ05272.1"/>
    <property type="molecule type" value="Genomic_DNA"/>
</dbReference>
<dbReference type="PANTHER" id="PTHR48041">
    <property type="entry name" value="ABC TRANSPORTER G FAMILY MEMBER 28"/>
    <property type="match status" value="1"/>
</dbReference>
<evidence type="ECO:0000256" key="10">
    <source>
        <dbReference type="SAM" id="Phobius"/>
    </source>
</evidence>
<dbReference type="GO" id="GO:0140359">
    <property type="term" value="F:ABC-type transporter activity"/>
    <property type="evidence" value="ECO:0007669"/>
    <property type="project" value="InterPro"/>
</dbReference>
<dbReference type="InterPro" id="IPR027417">
    <property type="entry name" value="P-loop_NTPase"/>
</dbReference>
<evidence type="ECO:0000256" key="2">
    <source>
        <dbReference type="ARBA" id="ARBA00022448"/>
    </source>
</evidence>
<feature type="domain" description="ABC transporter" evidence="11">
    <location>
        <begin position="353"/>
        <end position="590"/>
    </location>
</feature>
<sequence>MTEERPDRLGRIRYSWWAMLSDWYNGLRDGWRRIPARTMAEPVTTPHRESLIRLAEEVFERERIRYEADRADAHTRAEAATARLAALHRELSAATARLAEIGVPLSVPEQLRRRAGDRRHGDEVVVQRRRAEFRHTVDSAWADVERLQAEITGVEAGLSAATAEEEQCLRVATARTVRVYQHIQLRMAAYLRQLVRLHEHGGWAAERLLVPVHLPAWTKPALLDPDVLETEDADENEEEPWSDDAGGPQPEETGEQEETIPLPERVTPFGSAMDAPYRIDAPGTAPRHFAVIHEEDGLRLRDYGHGNGPYVNGHPVKSARLRAGDAFEYADRRYRVLDGCRELRSSPLTDIKLVLLDVTAKTPKSDKDPKALLSGASLVQRANTLMAVLGPSGAGKSSLFNALMGELRVEEGEIYFDHLDVARQPARIKDMLGFVPQQDDMHRTLTIRSLLGYAFDLRDPRGEPARGRAVDKVCEILDISPGQMDQPVATLSGGQRKRVSTALELLHRPALLMLDEPTSGLDAGLDLRLMRRLRAYAREGHTVVVITHATENLGVADQVLILAQRGRPLYCGPPGGALDALGVRSYAELMTLIARDEEQDPERHVERWARGYRAGPQHGRAAAAASEERRQAANGVRGSRIRRVRSIGVFWRQFRTLVRRQVRLLLPMGSGQQPTPAKRLYAWRSAATPFGIAAGGALLAALVVRGGAMGAKTADQMGIAVSLLSTLSVLSGLALTYSNLVSEFPVIKREHRTGTRVLPVMLSKFLVFTVIAILQAGAMTLVFCAFHAPTASVRLPARIELFADLAALGVASMSLGLLISAHARRLEHAVAAFTLASLTQIALNGYTSDLSDGGPLNWFSMLLPDRMGLAAIASSTDLTAITARVVPRDQLIVDGNWAHTAGAWQQDLLWLGVLTLVYLGLAAHGLSVRLRPAGGPRRPAKRPPPAGQEGETPTD</sequence>
<dbReference type="InterPro" id="IPR008984">
    <property type="entry name" value="SMAD_FHA_dom_sf"/>
</dbReference>
<evidence type="ECO:0000256" key="3">
    <source>
        <dbReference type="ARBA" id="ARBA00022553"/>
    </source>
</evidence>
<keyword evidence="7 10" id="KW-1133">Transmembrane helix</keyword>
<organism evidence="12 13">
    <name type="scientific">Actinomadura latina</name>
    <dbReference type="NCBI Taxonomy" id="163603"/>
    <lineage>
        <taxon>Bacteria</taxon>
        <taxon>Bacillati</taxon>
        <taxon>Actinomycetota</taxon>
        <taxon>Actinomycetes</taxon>
        <taxon>Streptosporangiales</taxon>
        <taxon>Thermomonosporaceae</taxon>
        <taxon>Actinomadura</taxon>
    </lineage>
</organism>
<evidence type="ECO:0000313" key="12">
    <source>
        <dbReference type="EMBL" id="NKZ05272.1"/>
    </source>
</evidence>
<evidence type="ECO:0000256" key="1">
    <source>
        <dbReference type="ARBA" id="ARBA00004141"/>
    </source>
</evidence>
<evidence type="ECO:0000256" key="4">
    <source>
        <dbReference type="ARBA" id="ARBA00022692"/>
    </source>
</evidence>
<keyword evidence="4 10" id="KW-0812">Transmembrane</keyword>
<evidence type="ECO:0000256" key="6">
    <source>
        <dbReference type="ARBA" id="ARBA00022840"/>
    </source>
</evidence>
<dbReference type="Pfam" id="PF00005">
    <property type="entry name" value="ABC_tran"/>
    <property type="match status" value="1"/>
</dbReference>
<accession>A0A846Z2A4</accession>
<keyword evidence="5" id="KW-0547">Nucleotide-binding</keyword>
<dbReference type="GO" id="GO:0016887">
    <property type="term" value="F:ATP hydrolysis activity"/>
    <property type="evidence" value="ECO:0007669"/>
    <property type="project" value="InterPro"/>
</dbReference>
<dbReference type="Gene3D" id="3.40.50.300">
    <property type="entry name" value="P-loop containing nucleotide triphosphate hydrolases"/>
    <property type="match status" value="1"/>
</dbReference>
<dbReference type="Gene3D" id="2.60.200.20">
    <property type="match status" value="1"/>
</dbReference>
<dbReference type="SUPFAM" id="SSF49879">
    <property type="entry name" value="SMAD/FHA domain"/>
    <property type="match status" value="1"/>
</dbReference>
<dbReference type="CDD" id="cd00060">
    <property type="entry name" value="FHA"/>
    <property type="match status" value="1"/>
</dbReference>
<dbReference type="Proteomes" id="UP000579250">
    <property type="component" value="Unassembled WGS sequence"/>
</dbReference>
<evidence type="ECO:0000256" key="5">
    <source>
        <dbReference type="ARBA" id="ARBA00022741"/>
    </source>
</evidence>
<proteinExistence type="predicted"/>
<dbReference type="InterPro" id="IPR003593">
    <property type="entry name" value="AAA+_ATPase"/>
</dbReference>
<evidence type="ECO:0000256" key="7">
    <source>
        <dbReference type="ARBA" id="ARBA00022989"/>
    </source>
</evidence>
<name>A0A846Z2A4_9ACTN</name>
<feature type="region of interest" description="Disordered" evidence="9">
    <location>
        <begin position="230"/>
        <end position="275"/>
    </location>
</feature>
<dbReference type="PROSITE" id="PS50893">
    <property type="entry name" value="ABC_TRANSPORTER_2"/>
    <property type="match status" value="1"/>
</dbReference>
<dbReference type="SMART" id="SM00382">
    <property type="entry name" value="AAA"/>
    <property type="match status" value="1"/>
</dbReference>
<evidence type="ECO:0000259" key="11">
    <source>
        <dbReference type="PROSITE" id="PS50893"/>
    </source>
</evidence>
<dbReference type="Pfam" id="PF00498">
    <property type="entry name" value="FHA"/>
    <property type="match status" value="1"/>
</dbReference>
<keyword evidence="3" id="KW-0597">Phosphoprotein</keyword>
<gene>
    <name evidence="12" type="ORF">HGB48_16170</name>
</gene>
<keyword evidence="6 12" id="KW-0067">ATP-binding</keyword>
<dbReference type="InterPro" id="IPR000253">
    <property type="entry name" value="FHA_dom"/>
</dbReference>
<dbReference type="InterPro" id="IPR003439">
    <property type="entry name" value="ABC_transporter-like_ATP-bd"/>
</dbReference>
<feature type="transmembrane region" description="Helical" evidence="10">
    <location>
        <begin position="908"/>
        <end position="928"/>
    </location>
</feature>
<keyword evidence="13" id="KW-1185">Reference proteome</keyword>
<dbReference type="Pfam" id="PF01061">
    <property type="entry name" value="ABC2_membrane"/>
    <property type="match status" value="1"/>
</dbReference>
<feature type="region of interest" description="Disordered" evidence="9">
    <location>
        <begin position="932"/>
        <end position="955"/>
    </location>
</feature>
<feature type="transmembrane region" description="Helical" evidence="10">
    <location>
        <begin position="681"/>
        <end position="704"/>
    </location>
</feature>
<dbReference type="InterPro" id="IPR013525">
    <property type="entry name" value="ABC2_TM"/>
</dbReference>
<reference evidence="12 13" key="1">
    <citation type="submission" date="2020-04" db="EMBL/GenBank/DDBJ databases">
        <title>MicrobeNet Type strains.</title>
        <authorList>
            <person name="Nicholson A.C."/>
        </authorList>
    </citation>
    <scope>NUCLEOTIDE SEQUENCE [LARGE SCALE GENOMIC DNA]</scope>
    <source>
        <strain evidence="12 13">ATCC BAA-277</strain>
    </source>
</reference>